<protein>
    <submittedName>
        <fullName evidence="1">STAS domain-containing protein</fullName>
    </submittedName>
</protein>
<accession>A0ACD1AF35</accession>
<sequence>MSLQLQSSYNKDLEHWELTAKGEVDISTAPQLREVLDGAYQEVKADILLRLDELTYIDSTGLGVIIGAFGRMQESKNRITLINPKDNIKKLLSITNLDRILCSEI</sequence>
<reference evidence="1" key="1">
    <citation type="submission" date="2019-08" db="EMBL/GenBank/DDBJ databases">
        <title>Genome sequence of Clostridiales bacterium MT110.</title>
        <authorList>
            <person name="Cao J."/>
        </authorList>
    </citation>
    <scope>NUCLEOTIDE SEQUENCE</scope>
    <source>
        <strain evidence="1">MT110</strain>
    </source>
</reference>
<gene>
    <name evidence="1" type="ORF">FRZ06_16395</name>
</gene>
<proteinExistence type="predicted"/>
<evidence type="ECO:0000313" key="2">
    <source>
        <dbReference type="Proteomes" id="UP000594014"/>
    </source>
</evidence>
<keyword evidence="2" id="KW-1185">Reference proteome</keyword>
<evidence type="ECO:0000313" key="1">
    <source>
        <dbReference type="EMBL" id="QOX64813.1"/>
    </source>
</evidence>
<name>A0ACD1AF35_9FIRM</name>
<dbReference type="EMBL" id="CP042469">
    <property type="protein sequence ID" value="QOX64813.1"/>
    <property type="molecule type" value="Genomic_DNA"/>
</dbReference>
<organism evidence="1 2">
    <name type="scientific">Anoxybacterium hadale</name>
    <dbReference type="NCBI Taxonomy" id="3408580"/>
    <lineage>
        <taxon>Bacteria</taxon>
        <taxon>Bacillati</taxon>
        <taxon>Bacillota</taxon>
        <taxon>Clostridia</taxon>
        <taxon>Peptostreptococcales</taxon>
        <taxon>Anaerovoracaceae</taxon>
        <taxon>Anoxybacterium</taxon>
    </lineage>
</organism>
<dbReference type="Proteomes" id="UP000594014">
    <property type="component" value="Chromosome"/>
</dbReference>